<evidence type="ECO:0000313" key="3">
    <source>
        <dbReference type="Proteomes" id="UP000538196"/>
    </source>
</evidence>
<accession>A0A7W4UT57</accession>
<organism evidence="2 3">
    <name type="scientific">Leifsonia aquatica</name>
    <name type="common">Corynebacterium aquaticum</name>
    <dbReference type="NCBI Taxonomy" id="144185"/>
    <lineage>
        <taxon>Bacteria</taxon>
        <taxon>Bacillati</taxon>
        <taxon>Actinomycetota</taxon>
        <taxon>Actinomycetes</taxon>
        <taxon>Micrococcales</taxon>
        <taxon>Microbacteriaceae</taxon>
        <taxon>Leifsonia</taxon>
    </lineage>
</organism>
<keyword evidence="3" id="KW-1185">Reference proteome</keyword>
<proteinExistence type="predicted"/>
<reference evidence="2 3" key="1">
    <citation type="submission" date="2020-08" db="EMBL/GenBank/DDBJ databases">
        <title>Sequencing the genomes of 1000 actinobacteria strains.</title>
        <authorList>
            <person name="Klenk H.-P."/>
        </authorList>
    </citation>
    <scope>NUCLEOTIDE SEQUENCE [LARGE SCALE GENOMIC DNA]</scope>
    <source>
        <strain evidence="2 3">DSM 20146</strain>
    </source>
</reference>
<comment type="caution">
    <text evidence="2">The sequence shown here is derived from an EMBL/GenBank/DDBJ whole genome shotgun (WGS) entry which is preliminary data.</text>
</comment>
<dbReference type="EMBL" id="JACHVP010000001">
    <property type="protein sequence ID" value="MBB2965612.1"/>
    <property type="molecule type" value="Genomic_DNA"/>
</dbReference>
<evidence type="ECO:0000313" key="2">
    <source>
        <dbReference type="EMBL" id="MBB2965612.1"/>
    </source>
</evidence>
<feature type="compositionally biased region" description="Basic and acidic residues" evidence="1">
    <location>
        <begin position="1"/>
        <end position="15"/>
    </location>
</feature>
<protein>
    <submittedName>
        <fullName evidence="2">Uncharacterized protein</fullName>
    </submittedName>
</protein>
<name>A0A7W4UT57_LEIAQ</name>
<dbReference type="AlphaFoldDB" id="A0A7W4UT57"/>
<dbReference type="Proteomes" id="UP000538196">
    <property type="component" value="Unassembled WGS sequence"/>
</dbReference>
<feature type="region of interest" description="Disordered" evidence="1">
    <location>
        <begin position="1"/>
        <end position="34"/>
    </location>
</feature>
<feature type="compositionally biased region" description="Basic and acidic residues" evidence="1">
    <location>
        <begin position="24"/>
        <end position="34"/>
    </location>
</feature>
<sequence length="34" mass="3602">MTDKPHPDDLPRPSEVDPDSGTDADDKPVENPGG</sequence>
<gene>
    <name evidence="2" type="ORF">FHX33_000344</name>
</gene>
<evidence type="ECO:0000256" key="1">
    <source>
        <dbReference type="SAM" id="MobiDB-lite"/>
    </source>
</evidence>